<feature type="region of interest" description="Disordered" evidence="1">
    <location>
        <begin position="173"/>
        <end position="198"/>
    </location>
</feature>
<feature type="region of interest" description="Disordered" evidence="1">
    <location>
        <begin position="284"/>
        <end position="329"/>
    </location>
</feature>
<keyword evidence="4" id="KW-1185">Reference proteome</keyword>
<dbReference type="EMBL" id="AWSA01000066">
    <property type="protein sequence ID" value="EWS99888.1"/>
    <property type="molecule type" value="Genomic_DNA"/>
</dbReference>
<comment type="caution">
    <text evidence="3">The sequence shown here is derived from an EMBL/GenBank/DDBJ whole genome shotgun (WGS) entry which is preliminary data.</text>
</comment>
<dbReference type="Proteomes" id="UP000019489">
    <property type="component" value="Unassembled WGS sequence"/>
</dbReference>
<feature type="transmembrane region" description="Helical" evidence="2">
    <location>
        <begin position="233"/>
        <end position="251"/>
    </location>
</feature>
<keyword evidence="2" id="KW-1133">Transmembrane helix</keyword>
<dbReference type="AlphaFoldDB" id="W9G7P0"/>
<keyword evidence="2" id="KW-0812">Transmembrane</keyword>
<proteinExistence type="predicted"/>
<gene>
    <name evidence="3" type="ORF">N865_19990</name>
</gene>
<evidence type="ECO:0000313" key="4">
    <source>
        <dbReference type="Proteomes" id="UP000019489"/>
    </source>
</evidence>
<sequence>MTILTILGASGRMRARVLIEHLRFLVLGIVLLIIAAVVFGGLAGQPHPDEIGAAVASGNLSTTGAEVFLAQSWALAACAVTLLAMGGLCMFWGIVAVASHDWAELTIFVARAYALLAPLAIYEVAFFTLRAVDLSDTLPKAVTQWGEACAGVAAAVVLFASNWKLWRLQTASPPMKGEEEDDDSADGKPTGGNERLTKNSLRLAGASAGLAVVGYALAPDHTTNQEFNWMDRSMLIAGVLSGFLFAAFLVASARALRSQIPFAALHMEPAPTPNQVQVAVAPVHAPEPSRPGDGVSDAKRSQGGAESSDDDHAGAEHPPVALAKTEGPP</sequence>
<feature type="transmembrane region" description="Helical" evidence="2">
    <location>
        <begin position="73"/>
        <end position="98"/>
    </location>
</feature>
<evidence type="ECO:0000313" key="3">
    <source>
        <dbReference type="EMBL" id="EWS99888.1"/>
    </source>
</evidence>
<feature type="transmembrane region" description="Helical" evidence="2">
    <location>
        <begin position="21"/>
        <end position="43"/>
    </location>
</feature>
<reference evidence="3 4" key="1">
    <citation type="submission" date="2013-08" db="EMBL/GenBank/DDBJ databases">
        <title>Intrasporangium oryzae NRRL B-24470.</title>
        <authorList>
            <person name="Liu H."/>
            <person name="Wang G."/>
        </authorList>
    </citation>
    <scope>NUCLEOTIDE SEQUENCE [LARGE SCALE GENOMIC DNA]</scope>
    <source>
        <strain evidence="3 4">NRRL B-24470</strain>
    </source>
</reference>
<feature type="transmembrane region" description="Helical" evidence="2">
    <location>
        <begin position="145"/>
        <end position="166"/>
    </location>
</feature>
<keyword evidence="2" id="KW-0472">Membrane</keyword>
<protein>
    <submittedName>
        <fullName evidence="3">Uncharacterized protein</fullName>
    </submittedName>
</protein>
<accession>W9G7P0</accession>
<dbReference type="RefSeq" id="WP_034809731.1">
    <property type="nucleotide sequence ID" value="NZ_AWSA01000066.1"/>
</dbReference>
<evidence type="ECO:0000256" key="2">
    <source>
        <dbReference type="SAM" id="Phobius"/>
    </source>
</evidence>
<feature type="transmembrane region" description="Helical" evidence="2">
    <location>
        <begin position="201"/>
        <end position="218"/>
    </location>
</feature>
<organism evidence="3 4">
    <name type="scientific">Intrasporangium oryzae NRRL B-24470</name>
    <dbReference type="NCBI Taxonomy" id="1386089"/>
    <lineage>
        <taxon>Bacteria</taxon>
        <taxon>Bacillati</taxon>
        <taxon>Actinomycetota</taxon>
        <taxon>Actinomycetes</taxon>
        <taxon>Micrococcales</taxon>
        <taxon>Intrasporangiaceae</taxon>
        <taxon>Intrasporangium</taxon>
    </lineage>
</organism>
<evidence type="ECO:0000256" key="1">
    <source>
        <dbReference type="SAM" id="MobiDB-lite"/>
    </source>
</evidence>
<name>W9G7P0_9MICO</name>
<feature type="transmembrane region" description="Helical" evidence="2">
    <location>
        <begin position="105"/>
        <end position="125"/>
    </location>
</feature>